<dbReference type="RefSeq" id="WP_248684928.1">
    <property type="nucleotide sequence ID" value="NZ_JALPRY010000036.1"/>
</dbReference>
<organism evidence="1 2">
    <name type="scientific">Neorhizobium turbinariae</name>
    <dbReference type="NCBI Taxonomy" id="2937795"/>
    <lineage>
        <taxon>Bacteria</taxon>
        <taxon>Pseudomonadati</taxon>
        <taxon>Pseudomonadota</taxon>
        <taxon>Alphaproteobacteria</taxon>
        <taxon>Hyphomicrobiales</taxon>
        <taxon>Rhizobiaceae</taxon>
        <taxon>Rhizobium/Agrobacterium group</taxon>
        <taxon>Neorhizobium</taxon>
    </lineage>
</organism>
<evidence type="ECO:0000313" key="2">
    <source>
        <dbReference type="Proteomes" id="UP001202827"/>
    </source>
</evidence>
<sequence length="45" mass="4944">MTTDALTYSPVDAPKSLGEDVLMVNSGPFTIIAPTIAQRTYLEEW</sequence>
<evidence type="ECO:0000313" key="1">
    <source>
        <dbReference type="EMBL" id="MCK8782662.1"/>
    </source>
</evidence>
<reference evidence="1 2" key="1">
    <citation type="submission" date="2022-04" db="EMBL/GenBank/DDBJ databases">
        <title>Rhizobium coralii sp. nov., isolated from coral Turbinaria peltata.</title>
        <authorList>
            <person name="Sun H."/>
        </authorList>
    </citation>
    <scope>NUCLEOTIDE SEQUENCE [LARGE SCALE GENOMIC DNA]</scope>
    <source>
        <strain evidence="1 2">NTR19</strain>
    </source>
</reference>
<keyword evidence="2" id="KW-1185">Reference proteome</keyword>
<accession>A0ABT0IXP4</accession>
<gene>
    <name evidence="1" type="ORF">M0654_22080</name>
</gene>
<name>A0ABT0IXP4_9HYPH</name>
<protein>
    <submittedName>
        <fullName evidence="1">Uncharacterized protein</fullName>
    </submittedName>
</protein>
<comment type="caution">
    <text evidence="1">The sequence shown here is derived from an EMBL/GenBank/DDBJ whole genome shotgun (WGS) entry which is preliminary data.</text>
</comment>
<dbReference type="Proteomes" id="UP001202827">
    <property type="component" value="Unassembled WGS sequence"/>
</dbReference>
<dbReference type="EMBL" id="JALPRY010000036">
    <property type="protein sequence ID" value="MCK8782662.1"/>
    <property type="molecule type" value="Genomic_DNA"/>
</dbReference>
<proteinExistence type="predicted"/>